<evidence type="ECO:0000256" key="2">
    <source>
        <dbReference type="ARBA" id="ARBA00022692"/>
    </source>
</evidence>
<dbReference type="PANTHER" id="PTHR43483:SF3">
    <property type="entry name" value="MEMBRANE TRANSPORTER PROTEIN HI_0806-RELATED"/>
    <property type="match status" value="1"/>
</dbReference>
<keyword evidence="2 5" id="KW-0812">Transmembrane</keyword>
<reference evidence="6 7" key="1">
    <citation type="submission" date="2018-05" db="EMBL/GenBank/DDBJ databases">
        <title>Genomic Encyclopedia of Type Strains, Phase IV (KMG-V): Genome sequencing to study the core and pangenomes of soil and plant-associated prokaryotes.</title>
        <authorList>
            <person name="Whitman W."/>
        </authorList>
    </citation>
    <scope>NUCLEOTIDE SEQUENCE [LARGE SCALE GENOMIC DNA]</scope>
    <source>
        <strain evidence="6 7">SIr-6563</strain>
    </source>
</reference>
<evidence type="ECO:0000256" key="5">
    <source>
        <dbReference type="RuleBase" id="RU363041"/>
    </source>
</evidence>
<dbReference type="RefSeq" id="WP_110330007.1">
    <property type="nucleotide sequence ID" value="NZ_CADFGS010000004.1"/>
</dbReference>
<gene>
    <name evidence="6" type="ORF">C7400_14813</name>
</gene>
<comment type="subcellular location">
    <subcellularLocation>
        <location evidence="5">Cell membrane</location>
        <topology evidence="5">Multi-pass membrane protein</topology>
    </subcellularLocation>
    <subcellularLocation>
        <location evidence="1">Membrane</location>
        <topology evidence="1">Multi-pass membrane protein</topology>
    </subcellularLocation>
</comment>
<comment type="caution">
    <text evidence="6">The sequence shown here is derived from an EMBL/GenBank/DDBJ whole genome shotgun (WGS) entry which is preliminary data.</text>
</comment>
<evidence type="ECO:0000256" key="3">
    <source>
        <dbReference type="ARBA" id="ARBA00022989"/>
    </source>
</evidence>
<dbReference type="EMBL" id="QJJV01000048">
    <property type="protein sequence ID" value="PXX04095.1"/>
    <property type="molecule type" value="Genomic_DNA"/>
</dbReference>
<comment type="similarity">
    <text evidence="5">Belongs to the 4-toluene sulfonate uptake permease (TSUP) (TC 2.A.102) family.</text>
</comment>
<evidence type="ECO:0000256" key="1">
    <source>
        <dbReference type="ARBA" id="ARBA00004141"/>
    </source>
</evidence>
<accession>A0ABX5MB97</accession>
<keyword evidence="3 5" id="KW-1133">Transmembrane helix</keyword>
<evidence type="ECO:0000313" key="7">
    <source>
        <dbReference type="Proteomes" id="UP000247515"/>
    </source>
</evidence>
<dbReference type="PANTHER" id="PTHR43483">
    <property type="entry name" value="MEMBRANE TRANSPORTER PROTEIN HI_0806-RELATED"/>
    <property type="match status" value="1"/>
</dbReference>
<keyword evidence="4 5" id="KW-0472">Membrane</keyword>
<feature type="transmembrane region" description="Helical" evidence="5">
    <location>
        <begin position="220"/>
        <end position="240"/>
    </location>
</feature>
<feature type="transmembrane region" description="Helical" evidence="5">
    <location>
        <begin position="190"/>
        <end position="208"/>
    </location>
</feature>
<name>A0ABX5MB97_9BURK</name>
<proteinExistence type="inferred from homology"/>
<evidence type="ECO:0000313" key="6">
    <source>
        <dbReference type="EMBL" id="PXX04095.1"/>
    </source>
</evidence>
<feature type="transmembrane region" description="Helical" evidence="5">
    <location>
        <begin position="32"/>
        <end position="55"/>
    </location>
</feature>
<feature type="transmembrane region" description="Helical" evidence="5">
    <location>
        <begin position="67"/>
        <end position="89"/>
    </location>
</feature>
<feature type="transmembrane region" description="Helical" evidence="5">
    <location>
        <begin position="95"/>
        <end position="114"/>
    </location>
</feature>
<feature type="transmembrane region" description="Helical" evidence="5">
    <location>
        <begin position="126"/>
        <end position="148"/>
    </location>
</feature>
<keyword evidence="7" id="KW-1185">Reference proteome</keyword>
<sequence length="242" mass="25476">MTGYLLVLVVGVMAGTLSGVIGTGSSMMLMPLLVFFFGPQQAVPIMAIGAVMGNLGRVCAWRSEIDWKAFGAYCSTAVPGAALGVHTLLALPAHFVDVALGVFFIAMIPTRRWLARRAVKIQLWQLALIGGPVGFLTGIVVSTGPITVPVFTSYGLERGAFLATEAAGSLAVYATKIVAFKTFGALPLSVWSKGLIVGAALMSGSFFARSLVIRMKPSTFRWLVDGLMLASGSSLLWAAAMR</sequence>
<evidence type="ECO:0000256" key="4">
    <source>
        <dbReference type="ARBA" id="ARBA00023136"/>
    </source>
</evidence>
<dbReference type="Pfam" id="PF01925">
    <property type="entry name" value="TauE"/>
    <property type="match status" value="1"/>
</dbReference>
<protein>
    <recommendedName>
        <fullName evidence="5">Probable membrane transporter protein</fullName>
    </recommendedName>
</protein>
<dbReference type="Proteomes" id="UP000247515">
    <property type="component" value="Unassembled WGS sequence"/>
</dbReference>
<organism evidence="6 7">
    <name type="scientific">Paraburkholderia tropica</name>
    <dbReference type="NCBI Taxonomy" id="92647"/>
    <lineage>
        <taxon>Bacteria</taxon>
        <taxon>Pseudomonadati</taxon>
        <taxon>Pseudomonadota</taxon>
        <taxon>Betaproteobacteria</taxon>
        <taxon>Burkholderiales</taxon>
        <taxon>Burkholderiaceae</taxon>
        <taxon>Paraburkholderia</taxon>
    </lineage>
</organism>
<keyword evidence="5" id="KW-1003">Cell membrane</keyword>
<dbReference type="InterPro" id="IPR002781">
    <property type="entry name" value="TM_pro_TauE-like"/>
</dbReference>